<keyword evidence="2" id="KW-0812">Transmembrane</keyword>
<evidence type="ECO:0000313" key="3">
    <source>
        <dbReference type="Proteomes" id="UP000887578"/>
    </source>
</evidence>
<dbReference type="WBParaSite" id="PDA_v2.g5148.t1">
    <property type="protein sequence ID" value="PDA_v2.g5148.t1"/>
    <property type="gene ID" value="PDA_v2.g5148"/>
</dbReference>
<keyword evidence="2" id="KW-0472">Membrane</keyword>
<evidence type="ECO:0000256" key="2">
    <source>
        <dbReference type="SAM" id="Phobius"/>
    </source>
</evidence>
<feature type="region of interest" description="Disordered" evidence="1">
    <location>
        <begin position="226"/>
        <end position="246"/>
    </location>
</feature>
<dbReference type="Proteomes" id="UP000887578">
    <property type="component" value="Unplaced"/>
</dbReference>
<keyword evidence="2" id="KW-1133">Transmembrane helix</keyword>
<keyword evidence="3" id="KW-1185">Reference proteome</keyword>
<name>A0A914R166_9BILA</name>
<evidence type="ECO:0000256" key="1">
    <source>
        <dbReference type="SAM" id="MobiDB-lite"/>
    </source>
</evidence>
<protein>
    <submittedName>
        <fullName evidence="4">Uncharacterized protein</fullName>
    </submittedName>
</protein>
<sequence>MTCSQGIFDMHLNNMPNESFTDKISCAPSPNLAYYFWNNIKNKDNLYNVTVCKMKQFTRSRRNELFCNQIMLGDVNCNDTYADEEHDSQESTNFPATWYNASTTHFYDSILPSTETSSTSHNVVKPAATLEDNNDKLFWIVTAIIIILIGVIVHLIVCVCRYKHKYQCEKLRKQSVYYAVDDCGGLCETTKRLCRQLKNTTIDGVDGEGGLLKNSLNCNEPHVNQNGYTEEHPMINEEPAVDTDTK</sequence>
<feature type="transmembrane region" description="Helical" evidence="2">
    <location>
        <begin position="137"/>
        <end position="162"/>
    </location>
</feature>
<organism evidence="3 4">
    <name type="scientific">Panagrolaimus davidi</name>
    <dbReference type="NCBI Taxonomy" id="227884"/>
    <lineage>
        <taxon>Eukaryota</taxon>
        <taxon>Metazoa</taxon>
        <taxon>Ecdysozoa</taxon>
        <taxon>Nematoda</taxon>
        <taxon>Chromadorea</taxon>
        <taxon>Rhabditida</taxon>
        <taxon>Tylenchina</taxon>
        <taxon>Panagrolaimomorpha</taxon>
        <taxon>Panagrolaimoidea</taxon>
        <taxon>Panagrolaimidae</taxon>
        <taxon>Panagrolaimus</taxon>
    </lineage>
</organism>
<dbReference type="AlphaFoldDB" id="A0A914R166"/>
<evidence type="ECO:0000313" key="4">
    <source>
        <dbReference type="WBParaSite" id="PDA_v2.g5148.t1"/>
    </source>
</evidence>
<accession>A0A914R166</accession>
<proteinExistence type="predicted"/>
<reference evidence="4" key="1">
    <citation type="submission" date="2022-11" db="UniProtKB">
        <authorList>
            <consortium name="WormBaseParasite"/>
        </authorList>
    </citation>
    <scope>IDENTIFICATION</scope>
</reference>